<proteinExistence type="predicted"/>
<feature type="compositionally biased region" description="Basic and acidic residues" evidence="1">
    <location>
        <begin position="42"/>
        <end position="56"/>
    </location>
</feature>
<feature type="region of interest" description="Disordered" evidence="1">
    <location>
        <begin position="32"/>
        <end position="62"/>
    </location>
</feature>
<evidence type="ECO:0000313" key="2">
    <source>
        <dbReference type="EMBL" id="KIK23879.1"/>
    </source>
</evidence>
<sequence>MSLIYFRVAGSLHRGIQGPPSRIEVLVQHRERKVKKTTGKGISEHKHAGKERKIWDSEVPTN</sequence>
<organism evidence="2 3">
    <name type="scientific">Pisolithus microcarpus 441</name>
    <dbReference type="NCBI Taxonomy" id="765257"/>
    <lineage>
        <taxon>Eukaryota</taxon>
        <taxon>Fungi</taxon>
        <taxon>Dikarya</taxon>
        <taxon>Basidiomycota</taxon>
        <taxon>Agaricomycotina</taxon>
        <taxon>Agaricomycetes</taxon>
        <taxon>Agaricomycetidae</taxon>
        <taxon>Boletales</taxon>
        <taxon>Sclerodermatineae</taxon>
        <taxon>Pisolithaceae</taxon>
        <taxon>Pisolithus</taxon>
    </lineage>
</organism>
<keyword evidence="3" id="KW-1185">Reference proteome</keyword>
<dbReference type="HOGENOM" id="CLU_2910443_0_0_1"/>
<name>A0A0C9ZD70_9AGAM</name>
<accession>A0A0C9ZD70</accession>
<dbReference type="EMBL" id="KN833722">
    <property type="protein sequence ID" value="KIK23879.1"/>
    <property type="molecule type" value="Genomic_DNA"/>
</dbReference>
<evidence type="ECO:0000313" key="3">
    <source>
        <dbReference type="Proteomes" id="UP000054018"/>
    </source>
</evidence>
<reference evidence="2 3" key="1">
    <citation type="submission" date="2014-04" db="EMBL/GenBank/DDBJ databases">
        <authorList>
            <consortium name="DOE Joint Genome Institute"/>
            <person name="Kuo A."/>
            <person name="Kohler A."/>
            <person name="Costa M.D."/>
            <person name="Nagy L.G."/>
            <person name="Floudas D."/>
            <person name="Copeland A."/>
            <person name="Barry K.W."/>
            <person name="Cichocki N."/>
            <person name="Veneault-Fourrey C."/>
            <person name="LaButti K."/>
            <person name="Lindquist E.A."/>
            <person name="Lipzen A."/>
            <person name="Lundell T."/>
            <person name="Morin E."/>
            <person name="Murat C."/>
            <person name="Sun H."/>
            <person name="Tunlid A."/>
            <person name="Henrissat B."/>
            <person name="Grigoriev I.V."/>
            <person name="Hibbett D.S."/>
            <person name="Martin F."/>
            <person name="Nordberg H.P."/>
            <person name="Cantor M.N."/>
            <person name="Hua S.X."/>
        </authorList>
    </citation>
    <scope>NUCLEOTIDE SEQUENCE [LARGE SCALE GENOMIC DNA]</scope>
    <source>
        <strain evidence="2 3">441</strain>
    </source>
</reference>
<protein>
    <submittedName>
        <fullName evidence="2">Uncharacterized protein</fullName>
    </submittedName>
</protein>
<feature type="non-terminal residue" evidence="2">
    <location>
        <position position="62"/>
    </location>
</feature>
<dbReference type="AlphaFoldDB" id="A0A0C9ZD70"/>
<evidence type="ECO:0000256" key="1">
    <source>
        <dbReference type="SAM" id="MobiDB-lite"/>
    </source>
</evidence>
<gene>
    <name evidence="2" type="ORF">PISMIDRAFT_678887</name>
</gene>
<reference evidence="3" key="2">
    <citation type="submission" date="2015-01" db="EMBL/GenBank/DDBJ databases">
        <title>Evolutionary Origins and Diversification of the Mycorrhizal Mutualists.</title>
        <authorList>
            <consortium name="DOE Joint Genome Institute"/>
            <consortium name="Mycorrhizal Genomics Consortium"/>
            <person name="Kohler A."/>
            <person name="Kuo A."/>
            <person name="Nagy L.G."/>
            <person name="Floudas D."/>
            <person name="Copeland A."/>
            <person name="Barry K.W."/>
            <person name="Cichocki N."/>
            <person name="Veneault-Fourrey C."/>
            <person name="LaButti K."/>
            <person name="Lindquist E.A."/>
            <person name="Lipzen A."/>
            <person name="Lundell T."/>
            <person name="Morin E."/>
            <person name="Murat C."/>
            <person name="Riley R."/>
            <person name="Ohm R."/>
            <person name="Sun H."/>
            <person name="Tunlid A."/>
            <person name="Henrissat B."/>
            <person name="Grigoriev I.V."/>
            <person name="Hibbett D.S."/>
            <person name="Martin F."/>
        </authorList>
    </citation>
    <scope>NUCLEOTIDE SEQUENCE [LARGE SCALE GENOMIC DNA]</scope>
    <source>
        <strain evidence="3">441</strain>
    </source>
</reference>
<dbReference type="Proteomes" id="UP000054018">
    <property type="component" value="Unassembled WGS sequence"/>
</dbReference>